<protein>
    <submittedName>
        <fullName evidence="1">Dienelactone hydrolase-related enzyme</fullName>
    </submittedName>
</protein>
<dbReference type="EMBL" id="VDDC01000026">
    <property type="protein sequence ID" value="TNH38605.1"/>
    <property type="molecule type" value="Genomic_DNA"/>
</dbReference>
<dbReference type="SUPFAM" id="SSF53474">
    <property type="entry name" value="alpha/beta-Hydrolases"/>
    <property type="match status" value="1"/>
</dbReference>
<reference evidence="1 2" key="1">
    <citation type="submission" date="2019-06" db="EMBL/GenBank/DDBJ databases">
        <authorList>
            <person name="Li J."/>
        </authorList>
    </citation>
    <scope>NUCLEOTIDE SEQUENCE [LARGE SCALE GENOMIC DNA]</scope>
    <source>
        <strain evidence="1 2">CGMCC 1.8012</strain>
    </source>
</reference>
<proteinExistence type="predicted"/>
<keyword evidence="2" id="KW-1185">Reference proteome</keyword>
<evidence type="ECO:0000313" key="2">
    <source>
        <dbReference type="Proteomes" id="UP000304880"/>
    </source>
</evidence>
<gene>
    <name evidence="1" type="ORF">FHD67_14190</name>
</gene>
<dbReference type="RefSeq" id="WP_139599073.1">
    <property type="nucleotide sequence ID" value="NZ_VDDC01000026.1"/>
</dbReference>
<dbReference type="Proteomes" id="UP000304880">
    <property type="component" value="Unassembled WGS sequence"/>
</dbReference>
<dbReference type="AlphaFoldDB" id="A0A5C4R3X9"/>
<name>A0A5C4R3X9_9RHOB</name>
<dbReference type="GO" id="GO:0016787">
    <property type="term" value="F:hydrolase activity"/>
    <property type="evidence" value="ECO:0007669"/>
    <property type="project" value="UniProtKB-KW"/>
</dbReference>
<keyword evidence="1" id="KW-0378">Hydrolase</keyword>
<dbReference type="InterPro" id="IPR029058">
    <property type="entry name" value="AB_hydrolase_fold"/>
</dbReference>
<evidence type="ECO:0000313" key="1">
    <source>
        <dbReference type="EMBL" id="TNH38605.1"/>
    </source>
</evidence>
<dbReference type="InterPro" id="IPR058111">
    <property type="entry name" value="RcgR-like"/>
</dbReference>
<dbReference type="Gene3D" id="3.40.50.1820">
    <property type="entry name" value="alpha/beta hydrolase"/>
    <property type="match status" value="1"/>
</dbReference>
<comment type="caution">
    <text evidence="1">The sequence shown here is derived from an EMBL/GenBank/DDBJ whole genome shotgun (WGS) entry which is preliminary data.</text>
</comment>
<organism evidence="1 2">
    <name type="scientific">Paracoccus haeundaensis</name>
    <dbReference type="NCBI Taxonomy" id="225362"/>
    <lineage>
        <taxon>Bacteria</taxon>
        <taxon>Pseudomonadati</taxon>
        <taxon>Pseudomonadota</taxon>
        <taxon>Alphaproteobacteria</taxon>
        <taxon>Rhodobacterales</taxon>
        <taxon>Paracoccaceae</taxon>
        <taxon>Paracoccus</taxon>
    </lineage>
</organism>
<sequence>MYHSWLDRWDDKRAQRGNALKCQTVFSLDAHLAFPTPGNETIGIANFIRLAERAVADASFFEEPAKSDFNYTWKDGWIEYQSDIKTGVAQNDRVQAKVTDSITKKRALIIFHHWNARSRYKRIAAFLSRRGITVVQIAMPYHFERSRSESSYADYMISSNLGRTLQSVQQAVSDGRKLIRILEREGYEHISVLGISLGSWIAGLVAALDRAVRKAGLFLTAGSLADMVWTGDATKHIRASLEGQIDTTQLNRVWSPLNLENYTEQLARPGLELLIVVATRDTVVLPHLAEPLITKLNQAGARVDSLQLNCGHYSFSLPPYILPAGLRTIRFLTG</sequence>
<dbReference type="NCBIfam" id="NF047337">
    <property type="entry name" value="hydrolase_RcgR"/>
    <property type="match status" value="1"/>
</dbReference>
<accession>A0A5C4R3X9</accession>